<comment type="function">
    <text evidence="4">Binds mRNA; thus facilitating recognition of the initiation point. It is needed to translate mRNA with a short Shine-Dalgarno (SD) purine-rich sequence.</text>
</comment>
<protein>
    <submittedName>
        <fullName evidence="6">Small subunit ribosomal protein S1</fullName>
    </submittedName>
</protein>
<feature type="domain" description="S1 motif" evidence="5">
    <location>
        <begin position="280"/>
        <end position="349"/>
    </location>
</feature>
<dbReference type="SMART" id="SM00316">
    <property type="entry name" value="S1"/>
    <property type="match status" value="4"/>
</dbReference>
<dbReference type="eggNOG" id="COG0539">
    <property type="taxonomic scope" value="Bacteria"/>
</dbReference>
<evidence type="ECO:0000313" key="7">
    <source>
        <dbReference type="Proteomes" id="UP000182135"/>
    </source>
</evidence>
<comment type="similarity">
    <text evidence="1">Belongs to the bacterial ribosomal protein bS1 family.</text>
</comment>
<dbReference type="InterPro" id="IPR035104">
    <property type="entry name" value="Ribosomal_protein_S1-like"/>
</dbReference>
<dbReference type="Pfam" id="PF00575">
    <property type="entry name" value="S1"/>
    <property type="match status" value="4"/>
</dbReference>
<keyword evidence="3" id="KW-0687">Ribonucleoprotein</keyword>
<dbReference type="PANTHER" id="PTHR10724">
    <property type="entry name" value="30S RIBOSOMAL PROTEIN S1"/>
    <property type="match status" value="1"/>
</dbReference>
<dbReference type="FunFam" id="2.40.50.140:FF:000103">
    <property type="entry name" value="protein RRP5 homolog"/>
    <property type="match status" value="1"/>
</dbReference>
<evidence type="ECO:0000256" key="4">
    <source>
        <dbReference type="ARBA" id="ARBA00025604"/>
    </source>
</evidence>
<dbReference type="InterPro" id="IPR012340">
    <property type="entry name" value="NA-bd_OB-fold"/>
</dbReference>
<dbReference type="Gene3D" id="2.40.50.140">
    <property type="entry name" value="Nucleic acid-binding proteins"/>
    <property type="match status" value="3"/>
</dbReference>
<dbReference type="SUPFAM" id="SSF50249">
    <property type="entry name" value="Nucleic acid-binding proteins"/>
    <property type="match status" value="4"/>
</dbReference>
<dbReference type="OrthoDB" id="9804077at2"/>
<dbReference type="GO" id="GO:0003729">
    <property type="term" value="F:mRNA binding"/>
    <property type="evidence" value="ECO:0007669"/>
    <property type="project" value="TreeGrafter"/>
</dbReference>
<dbReference type="GeneID" id="90545693"/>
<evidence type="ECO:0000256" key="2">
    <source>
        <dbReference type="ARBA" id="ARBA00022980"/>
    </source>
</evidence>
<dbReference type="GO" id="GO:0003735">
    <property type="term" value="F:structural constituent of ribosome"/>
    <property type="evidence" value="ECO:0007669"/>
    <property type="project" value="TreeGrafter"/>
</dbReference>
<keyword evidence="7" id="KW-1185">Reference proteome</keyword>
<dbReference type="RefSeq" id="WP_074845111.1">
    <property type="nucleotide sequence ID" value="NZ_BAAACD010000007.1"/>
</dbReference>
<dbReference type="CDD" id="cd05687">
    <property type="entry name" value="S1_RPS1_repeat_ec1_hs1"/>
    <property type="match status" value="1"/>
</dbReference>
<dbReference type="Proteomes" id="UP000182135">
    <property type="component" value="Unassembled WGS sequence"/>
</dbReference>
<sequence>MSENEMSMEELLSQYDLKTLRTGELVKGTILKATSEYILVNINYMKDGIIEKKNLCNEDENIEELFHEGDSIEAIIESFDDGEGNVSLSKKSADERIARKNIKKAFDKKEEITLKIKEEVKGGLVADYNGMRVFIPASHASVHRVELKNLIGNEFKAEIIELDLNKNKIVASIKVVEKKELEAKKEKLWNSLTKGETRCGTVVKLMSFGAFVDLGGIEGLVHLNDLSWKRVNKPEEVVSVGDKVNVYVIDFDRDRNRISLGLKNIEEDPWNKVETELKIGDVVQGKVVKFINIGAFVEVMDGVEGLVHISEICEDRIAKPSEKLEIGQKVNVKVLDINTKNKRISLSIKDAVEKPKEDYSMYNDSSDEGTSLAELLGNKLKDLKLD</sequence>
<evidence type="ECO:0000256" key="1">
    <source>
        <dbReference type="ARBA" id="ARBA00006767"/>
    </source>
</evidence>
<gene>
    <name evidence="6" type="ORF">SAMN04487885_1075</name>
</gene>
<feature type="domain" description="S1 motif" evidence="5">
    <location>
        <begin position="23"/>
        <end position="91"/>
    </location>
</feature>
<organism evidence="6 7">
    <name type="scientific">Clostridium cadaveris</name>
    <dbReference type="NCBI Taxonomy" id="1529"/>
    <lineage>
        <taxon>Bacteria</taxon>
        <taxon>Bacillati</taxon>
        <taxon>Bacillota</taxon>
        <taxon>Clostridia</taxon>
        <taxon>Eubacteriales</taxon>
        <taxon>Clostridiaceae</taxon>
        <taxon>Clostridium</taxon>
    </lineage>
</organism>
<feature type="domain" description="S1 motif" evidence="5">
    <location>
        <begin position="195"/>
        <end position="263"/>
    </location>
</feature>
<reference evidence="6 7" key="1">
    <citation type="submission" date="2016-10" db="EMBL/GenBank/DDBJ databases">
        <authorList>
            <person name="de Groot N.N."/>
        </authorList>
    </citation>
    <scope>NUCLEOTIDE SEQUENCE [LARGE SCALE GENOMIC DNA]</scope>
    <source>
        <strain evidence="6 7">NLAE-zl-G419</strain>
    </source>
</reference>
<proteinExistence type="inferred from homology"/>
<dbReference type="AlphaFoldDB" id="A0A1I2KX30"/>
<dbReference type="EMBL" id="FOOE01000007">
    <property type="protein sequence ID" value="SFF69591.1"/>
    <property type="molecule type" value="Genomic_DNA"/>
</dbReference>
<evidence type="ECO:0000313" key="6">
    <source>
        <dbReference type="EMBL" id="SFF69591.1"/>
    </source>
</evidence>
<dbReference type="GO" id="GO:0022627">
    <property type="term" value="C:cytosolic small ribosomal subunit"/>
    <property type="evidence" value="ECO:0007669"/>
    <property type="project" value="TreeGrafter"/>
</dbReference>
<dbReference type="GO" id="GO:0006412">
    <property type="term" value="P:translation"/>
    <property type="evidence" value="ECO:0007669"/>
    <property type="project" value="TreeGrafter"/>
</dbReference>
<dbReference type="CDD" id="cd04465">
    <property type="entry name" value="S1_RPS1_repeat_ec2_hs2"/>
    <property type="match status" value="1"/>
</dbReference>
<dbReference type="NCBIfam" id="NF005208">
    <property type="entry name" value="PRK06676.1"/>
    <property type="match status" value="1"/>
</dbReference>
<dbReference type="InterPro" id="IPR003029">
    <property type="entry name" value="S1_domain"/>
</dbReference>
<dbReference type="STRING" id="1529.SAMN04487885_1075"/>
<evidence type="ECO:0000256" key="3">
    <source>
        <dbReference type="ARBA" id="ARBA00023274"/>
    </source>
</evidence>
<dbReference type="InterPro" id="IPR050437">
    <property type="entry name" value="Ribos_protein_bS1-like"/>
</dbReference>
<dbReference type="PROSITE" id="PS50126">
    <property type="entry name" value="S1"/>
    <property type="match status" value="4"/>
</dbReference>
<accession>A0A1I2KX30</accession>
<evidence type="ECO:0000259" key="5">
    <source>
        <dbReference type="PROSITE" id="PS50126"/>
    </source>
</evidence>
<dbReference type="CDD" id="cd05688">
    <property type="entry name" value="S1_RPS1_repeat_ec3"/>
    <property type="match status" value="1"/>
</dbReference>
<dbReference type="PRINTS" id="PR00681">
    <property type="entry name" value="RIBOSOMALS1"/>
</dbReference>
<dbReference type="PANTHER" id="PTHR10724:SF7">
    <property type="entry name" value="SMALL RIBOSOMAL SUBUNIT PROTEIN BS1C"/>
    <property type="match status" value="1"/>
</dbReference>
<keyword evidence="2 6" id="KW-0689">Ribosomal protein</keyword>
<feature type="domain" description="S1 motif" evidence="5">
    <location>
        <begin position="109"/>
        <end position="174"/>
    </location>
</feature>
<name>A0A1I2KX30_9CLOT</name>